<accession>A0A7J6WBC9</accession>
<keyword evidence="2" id="KW-1185">Reference proteome</keyword>
<dbReference type="EMBL" id="JABWDY010018324">
    <property type="protein sequence ID" value="KAF5194746.1"/>
    <property type="molecule type" value="Genomic_DNA"/>
</dbReference>
<protein>
    <submittedName>
        <fullName evidence="1">Uncharacterized protein</fullName>
    </submittedName>
</protein>
<reference evidence="1 2" key="1">
    <citation type="submission" date="2020-06" db="EMBL/GenBank/DDBJ databases">
        <title>Transcriptomic and genomic resources for Thalictrum thalictroides and T. hernandezii: Facilitating candidate gene discovery in an emerging model plant lineage.</title>
        <authorList>
            <person name="Arias T."/>
            <person name="Riano-Pachon D.M."/>
            <person name="Di Stilio V.S."/>
        </authorList>
    </citation>
    <scope>NUCLEOTIDE SEQUENCE [LARGE SCALE GENOMIC DNA]</scope>
    <source>
        <strain evidence="2">cv. WT478/WT964</strain>
        <tissue evidence="1">Leaves</tissue>
    </source>
</reference>
<gene>
    <name evidence="1" type="ORF">FRX31_015672</name>
</gene>
<evidence type="ECO:0000313" key="1">
    <source>
        <dbReference type="EMBL" id="KAF5194746.1"/>
    </source>
</evidence>
<comment type="caution">
    <text evidence="1">The sequence shown here is derived from an EMBL/GenBank/DDBJ whole genome shotgun (WGS) entry which is preliminary data.</text>
</comment>
<dbReference type="OrthoDB" id="552259at2759"/>
<dbReference type="Proteomes" id="UP000554482">
    <property type="component" value="Unassembled WGS sequence"/>
</dbReference>
<name>A0A7J6WBC9_THATH</name>
<proteinExistence type="predicted"/>
<dbReference type="AlphaFoldDB" id="A0A7J6WBC9"/>
<organism evidence="1 2">
    <name type="scientific">Thalictrum thalictroides</name>
    <name type="common">Rue-anemone</name>
    <name type="synonym">Anemone thalictroides</name>
    <dbReference type="NCBI Taxonomy" id="46969"/>
    <lineage>
        <taxon>Eukaryota</taxon>
        <taxon>Viridiplantae</taxon>
        <taxon>Streptophyta</taxon>
        <taxon>Embryophyta</taxon>
        <taxon>Tracheophyta</taxon>
        <taxon>Spermatophyta</taxon>
        <taxon>Magnoliopsida</taxon>
        <taxon>Ranunculales</taxon>
        <taxon>Ranunculaceae</taxon>
        <taxon>Thalictroideae</taxon>
        <taxon>Thalictrum</taxon>
    </lineage>
</organism>
<sequence length="110" mass="12279">MKIRERDSLSSIPVILKLLSTLARVRGGTEMLQTANSFVSLKVLINMLLDQNPFFDVQDESRLSTTTGEDEKCQNVWGLSLTVVSAMIYSLGDSSSCIDFVDRMLTLLLF</sequence>
<evidence type="ECO:0000313" key="2">
    <source>
        <dbReference type="Proteomes" id="UP000554482"/>
    </source>
</evidence>